<accession>A0A133NQT9</accession>
<proteinExistence type="predicted"/>
<dbReference type="EMBL" id="LRPY01000169">
    <property type="protein sequence ID" value="KXA18637.1"/>
    <property type="molecule type" value="Genomic_DNA"/>
</dbReference>
<dbReference type="Proteomes" id="UP000070401">
    <property type="component" value="Unassembled WGS sequence"/>
</dbReference>
<comment type="caution">
    <text evidence="1">The sequence shown here is derived from an EMBL/GenBank/DDBJ whole genome shotgun (WGS) entry which is preliminary data.</text>
</comment>
<sequence>MDIVNTYFGKCNLKGNFMNYEFDYNYLIKIISKEKVMYEDAEYENIIGKFCYSDKRTFKQGYEKLSKKYNDEQFKILTYQKIRRSWYECPKPRIRIKK</sequence>
<gene>
    <name evidence="1" type="ORF">HMPREF3221_01688</name>
</gene>
<reference evidence="2" key="1">
    <citation type="submission" date="2016-01" db="EMBL/GenBank/DDBJ databases">
        <authorList>
            <person name="Mitreva M."/>
            <person name="Pepin K.H."/>
            <person name="Mihindukulasuriya K.A."/>
            <person name="Fulton R."/>
            <person name="Fronick C."/>
            <person name="O'Laughlin M."/>
            <person name="Miner T."/>
            <person name="Herter B."/>
            <person name="Rosa B.A."/>
            <person name="Cordes M."/>
            <person name="Tomlinson C."/>
            <person name="Wollam A."/>
            <person name="Palsikar V.B."/>
            <person name="Mardis E.R."/>
            <person name="Wilson R.K."/>
        </authorList>
    </citation>
    <scope>NUCLEOTIDE SEQUENCE [LARGE SCALE GENOMIC DNA]</scope>
    <source>
        <strain evidence="2">MJR7757B</strain>
    </source>
</reference>
<organism evidence="1 2">
    <name type="scientific">Fusobacterium nucleatum</name>
    <dbReference type="NCBI Taxonomy" id="851"/>
    <lineage>
        <taxon>Bacteria</taxon>
        <taxon>Fusobacteriati</taxon>
        <taxon>Fusobacteriota</taxon>
        <taxon>Fusobacteriia</taxon>
        <taxon>Fusobacteriales</taxon>
        <taxon>Fusobacteriaceae</taxon>
        <taxon>Fusobacterium</taxon>
    </lineage>
</organism>
<name>A0A133NQT9_FUSNU</name>
<protein>
    <submittedName>
        <fullName evidence="1">Uncharacterized protein</fullName>
    </submittedName>
</protein>
<keyword evidence="2" id="KW-1185">Reference proteome</keyword>
<dbReference type="AlphaFoldDB" id="A0A133NQT9"/>
<evidence type="ECO:0000313" key="1">
    <source>
        <dbReference type="EMBL" id="KXA18637.1"/>
    </source>
</evidence>
<evidence type="ECO:0000313" key="2">
    <source>
        <dbReference type="Proteomes" id="UP000070401"/>
    </source>
</evidence>